<dbReference type="AlphaFoldDB" id="A0AAQ3JTZ8"/>
<protein>
    <submittedName>
        <fullName evidence="1">Uncharacterized protein</fullName>
    </submittedName>
</protein>
<keyword evidence="2" id="KW-1185">Reference proteome</keyword>
<name>A0AAQ3JTZ8_9LILI</name>
<accession>A0AAQ3JTZ8</accession>
<proteinExistence type="predicted"/>
<evidence type="ECO:0000313" key="1">
    <source>
        <dbReference type="EMBL" id="WOK94781.1"/>
    </source>
</evidence>
<dbReference type="Proteomes" id="UP001327560">
    <property type="component" value="Chromosome 1"/>
</dbReference>
<sequence>MRISFYWWALNSSKDSIMCLTLILVPMANMACFWSCIKQVRQFATSHEFCAYTSEALKRSVCLQFCTVGYLVLMNCDTTQQCSLLYPSHFGRVVQVVIIIYSQ</sequence>
<gene>
    <name evidence="1" type="ORF">Cni_G03486</name>
</gene>
<evidence type="ECO:0000313" key="2">
    <source>
        <dbReference type="Proteomes" id="UP001327560"/>
    </source>
</evidence>
<reference evidence="1 2" key="1">
    <citation type="submission" date="2023-10" db="EMBL/GenBank/DDBJ databases">
        <title>Chromosome-scale genome assembly provides insights into flower coloration mechanisms of Canna indica.</title>
        <authorList>
            <person name="Li C."/>
        </authorList>
    </citation>
    <scope>NUCLEOTIDE SEQUENCE [LARGE SCALE GENOMIC DNA]</scope>
    <source>
        <tissue evidence="1">Flower</tissue>
    </source>
</reference>
<dbReference type="EMBL" id="CP136890">
    <property type="protein sequence ID" value="WOK94781.1"/>
    <property type="molecule type" value="Genomic_DNA"/>
</dbReference>
<organism evidence="1 2">
    <name type="scientific">Canna indica</name>
    <name type="common">Indian-shot</name>
    <dbReference type="NCBI Taxonomy" id="4628"/>
    <lineage>
        <taxon>Eukaryota</taxon>
        <taxon>Viridiplantae</taxon>
        <taxon>Streptophyta</taxon>
        <taxon>Embryophyta</taxon>
        <taxon>Tracheophyta</taxon>
        <taxon>Spermatophyta</taxon>
        <taxon>Magnoliopsida</taxon>
        <taxon>Liliopsida</taxon>
        <taxon>Zingiberales</taxon>
        <taxon>Cannaceae</taxon>
        <taxon>Canna</taxon>
    </lineage>
</organism>